<organism evidence="2 3">
    <name type="scientific">Armillaria ostoyae</name>
    <name type="common">Armillaria root rot fungus</name>
    <dbReference type="NCBI Taxonomy" id="47428"/>
    <lineage>
        <taxon>Eukaryota</taxon>
        <taxon>Fungi</taxon>
        <taxon>Dikarya</taxon>
        <taxon>Basidiomycota</taxon>
        <taxon>Agaricomycotina</taxon>
        <taxon>Agaricomycetes</taxon>
        <taxon>Agaricomycetidae</taxon>
        <taxon>Agaricales</taxon>
        <taxon>Marasmiineae</taxon>
        <taxon>Physalacriaceae</taxon>
        <taxon>Armillaria</taxon>
    </lineage>
</organism>
<evidence type="ECO:0000313" key="3">
    <source>
        <dbReference type="Proteomes" id="UP000219338"/>
    </source>
</evidence>
<evidence type="ECO:0000313" key="2">
    <source>
        <dbReference type="EMBL" id="SJL12737.1"/>
    </source>
</evidence>
<name>A0A284RVH3_ARMOS</name>
<evidence type="ECO:0000256" key="1">
    <source>
        <dbReference type="SAM" id="MobiDB-lite"/>
    </source>
</evidence>
<keyword evidence="3" id="KW-1185">Reference proteome</keyword>
<sequence length="306" mass="33013">MVNTRIQKHAHSPGDGNVSKAKAAKTDVSQDVAGNSKPEPDGQSSPLSTATDSTCPSNSASHEDLTAPAETVDRARNRTAHGGFSDDKKNPYEGILRVLIPVPRIRDLLKAKDIADPVPTFNLVRYYRNNRAVIKRVLLLAFAPSKTNLMNLALSDPTECSVSSDKIVHGLPYAQSFFLIGSVVYSDLFGGDTTKQICMRPLDFSFPRVTAVVGRVFGTAPGGFKLSQYHLAPKCFENPEEGDLVLIICTVVLKIADGPTSMDGGKPTRALPAYFGELHGFGVSGEELPATDAIDEMEADEDEVMY</sequence>
<gene>
    <name evidence="2" type="ORF">ARMOST_16168</name>
</gene>
<feature type="compositionally biased region" description="Basic and acidic residues" evidence="1">
    <location>
        <begin position="61"/>
        <end position="76"/>
    </location>
</feature>
<reference evidence="3" key="1">
    <citation type="journal article" date="2017" name="Nat. Ecol. Evol.">
        <title>Genome expansion and lineage-specific genetic innovations in the forest pathogenic fungi Armillaria.</title>
        <authorList>
            <person name="Sipos G."/>
            <person name="Prasanna A.N."/>
            <person name="Walter M.C."/>
            <person name="O'Connor E."/>
            <person name="Balint B."/>
            <person name="Krizsan K."/>
            <person name="Kiss B."/>
            <person name="Hess J."/>
            <person name="Varga T."/>
            <person name="Slot J."/>
            <person name="Riley R."/>
            <person name="Boka B."/>
            <person name="Rigling D."/>
            <person name="Barry K."/>
            <person name="Lee J."/>
            <person name="Mihaltcheva S."/>
            <person name="LaButti K."/>
            <person name="Lipzen A."/>
            <person name="Waldron R."/>
            <person name="Moloney N.M."/>
            <person name="Sperisen C."/>
            <person name="Kredics L."/>
            <person name="Vagvoelgyi C."/>
            <person name="Patrignani A."/>
            <person name="Fitzpatrick D."/>
            <person name="Nagy I."/>
            <person name="Doyle S."/>
            <person name="Anderson J.B."/>
            <person name="Grigoriev I.V."/>
            <person name="Gueldener U."/>
            <person name="Muensterkoetter M."/>
            <person name="Nagy L.G."/>
        </authorList>
    </citation>
    <scope>NUCLEOTIDE SEQUENCE [LARGE SCALE GENOMIC DNA]</scope>
    <source>
        <strain evidence="3">C18/9</strain>
    </source>
</reference>
<protein>
    <submittedName>
        <fullName evidence="2">Uncharacterized protein</fullName>
    </submittedName>
</protein>
<feature type="compositionally biased region" description="Polar residues" evidence="1">
    <location>
        <begin position="42"/>
        <end position="60"/>
    </location>
</feature>
<accession>A0A284RVH3</accession>
<dbReference type="Proteomes" id="UP000219338">
    <property type="component" value="Unassembled WGS sequence"/>
</dbReference>
<dbReference type="EMBL" id="FUEG01000018">
    <property type="protein sequence ID" value="SJL12737.1"/>
    <property type="molecule type" value="Genomic_DNA"/>
</dbReference>
<feature type="region of interest" description="Disordered" evidence="1">
    <location>
        <begin position="1"/>
        <end position="87"/>
    </location>
</feature>
<proteinExistence type="predicted"/>
<dbReference type="AlphaFoldDB" id="A0A284RVH3"/>
<feature type="compositionally biased region" description="Basic residues" evidence="1">
    <location>
        <begin position="1"/>
        <end position="11"/>
    </location>
</feature>